<keyword evidence="4" id="KW-1185">Reference proteome</keyword>
<evidence type="ECO:0000256" key="1">
    <source>
        <dbReference type="SAM" id="Coils"/>
    </source>
</evidence>
<protein>
    <submittedName>
        <fullName evidence="3">Uncharacterized protein</fullName>
    </submittedName>
</protein>
<feature type="compositionally biased region" description="Pro residues" evidence="2">
    <location>
        <begin position="294"/>
        <end position="303"/>
    </location>
</feature>
<keyword evidence="1" id="KW-0175">Coiled coil</keyword>
<sequence length="303" mass="32910">MNLRDVKIGTVAAATSALLVVAVFQGKQTVSSAGHSPSLAPCDGVTFDVRGAYAAPMADEDTDANENLVEEVRRYEHRLTALEAERASLESKLATAENQLSTSDGGERAREVAELSQDDWKELAKKETIKYTMPCFREQADDWDPSPEQMVKLGLAPDDFKSIGLAYAHSQDRLGRAVRPLCQRALGGDPAVVAKIPLAECIDIVKDVASAADPRGVDESIRHVAEIRAGLRQTPPSEQQGATMKMFLALTGEASVFEAELAESFGPEEAHRLAHHDEMCRSSGYHRARRKPPVSAPSPRPRP</sequence>
<feature type="coiled-coil region" evidence="1">
    <location>
        <begin position="58"/>
        <end position="99"/>
    </location>
</feature>
<evidence type="ECO:0000313" key="4">
    <source>
        <dbReference type="Proteomes" id="UP001374803"/>
    </source>
</evidence>
<evidence type="ECO:0000313" key="3">
    <source>
        <dbReference type="EMBL" id="WXB10842.1"/>
    </source>
</evidence>
<reference evidence="3" key="1">
    <citation type="submission" date="2021-12" db="EMBL/GenBank/DDBJ databases">
        <title>Discovery of the Pendulisporaceae a myxobacterial family with distinct sporulation behavior and unique specialized metabolism.</title>
        <authorList>
            <person name="Garcia R."/>
            <person name="Popoff A."/>
            <person name="Bader C.D."/>
            <person name="Loehr J."/>
            <person name="Walesch S."/>
            <person name="Walt C."/>
            <person name="Boldt J."/>
            <person name="Bunk B."/>
            <person name="Haeckl F.J.F.P.J."/>
            <person name="Gunesch A.P."/>
            <person name="Birkelbach J."/>
            <person name="Nuebel U."/>
            <person name="Pietschmann T."/>
            <person name="Bach T."/>
            <person name="Mueller R."/>
        </authorList>
    </citation>
    <scope>NUCLEOTIDE SEQUENCE</scope>
    <source>
        <strain evidence="3">MSr11367</strain>
    </source>
</reference>
<dbReference type="EMBL" id="CP089983">
    <property type="protein sequence ID" value="WXB10842.1"/>
    <property type="molecule type" value="Genomic_DNA"/>
</dbReference>
<dbReference type="Proteomes" id="UP001374803">
    <property type="component" value="Chromosome"/>
</dbReference>
<feature type="region of interest" description="Disordered" evidence="2">
    <location>
        <begin position="280"/>
        <end position="303"/>
    </location>
</feature>
<evidence type="ECO:0000256" key="2">
    <source>
        <dbReference type="SAM" id="MobiDB-lite"/>
    </source>
</evidence>
<name>A0ABZ2LPI2_9BACT</name>
<proteinExistence type="predicted"/>
<accession>A0ABZ2LPI2</accession>
<dbReference type="RefSeq" id="WP_394840500.1">
    <property type="nucleotide sequence ID" value="NZ_CP089929.1"/>
</dbReference>
<gene>
    <name evidence="3" type="ORF">LVJ94_48870</name>
</gene>
<organism evidence="3 4">
    <name type="scientific">Pendulispora rubella</name>
    <dbReference type="NCBI Taxonomy" id="2741070"/>
    <lineage>
        <taxon>Bacteria</taxon>
        <taxon>Pseudomonadati</taxon>
        <taxon>Myxococcota</taxon>
        <taxon>Myxococcia</taxon>
        <taxon>Myxococcales</taxon>
        <taxon>Sorangiineae</taxon>
        <taxon>Pendulisporaceae</taxon>
        <taxon>Pendulispora</taxon>
    </lineage>
</organism>